<dbReference type="EMBL" id="HBUE01128681">
    <property type="protein sequence ID" value="CAG6495438.1"/>
    <property type="molecule type" value="Transcribed_RNA"/>
</dbReference>
<protein>
    <submittedName>
        <fullName evidence="2">(northern house mosquito) hypothetical protein</fullName>
    </submittedName>
</protein>
<sequence length="141" mass="16896">MLQNLKKPTKKHNRKMKNLPRRQNRKRMHKRNNRKRIHKNLLKSQSLKNLITTKNNKTLGMKKLKNLLRSRNLRNRKHLETKKTLKTIVRNLLVHQSIPTMGMESPTTVISHHVLDRDTIIIIILEDLDRSSIRFQFEKVT</sequence>
<evidence type="ECO:0000256" key="1">
    <source>
        <dbReference type="SAM" id="MobiDB-lite"/>
    </source>
</evidence>
<feature type="compositionally biased region" description="Basic residues" evidence="1">
    <location>
        <begin position="7"/>
        <end position="37"/>
    </location>
</feature>
<proteinExistence type="predicted"/>
<name>A0A8D8CLW2_CULPI</name>
<feature type="region of interest" description="Disordered" evidence="1">
    <location>
        <begin position="1"/>
        <end position="37"/>
    </location>
</feature>
<reference evidence="2" key="1">
    <citation type="submission" date="2021-05" db="EMBL/GenBank/DDBJ databases">
        <authorList>
            <person name="Alioto T."/>
            <person name="Alioto T."/>
            <person name="Gomez Garrido J."/>
        </authorList>
    </citation>
    <scope>NUCLEOTIDE SEQUENCE</scope>
</reference>
<accession>A0A8D8CLW2</accession>
<organism evidence="2">
    <name type="scientific">Culex pipiens</name>
    <name type="common">House mosquito</name>
    <dbReference type="NCBI Taxonomy" id="7175"/>
    <lineage>
        <taxon>Eukaryota</taxon>
        <taxon>Metazoa</taxon>
        <taxon>Ecdysozoa</taxon>
        <taxon>Arthropoda</taxon>
        <taxon>Hexapoda</taxon>
        <taxon>Insecta</taxon>
        <taxon>Pterygota</taxon>
        <taxon>Neoptera</taxon>
        <taxon>Endopterygota</taxon>
        <taxon>Diptera</taxon>
        <taxon>Nematocera</taxon>
        <taxon>Culicoidea</taxon>
        <taxon>Culicidae</taxon>
        <taxon>Culicinae</taxon>
        <taxon>Culicini</taxon>
        <taxon>Culex</taxon>
        <taxon>Culex</taxon>
    </lineage>
</organism>
<evidence type="ECO:0000313" key="2">
    <source>
        <dbReference type="EMBL" id="CAG6495438.1"/>
    </source>
</evidence>
<dbReference type="AlphaFoldDB" id="A0A8D8CLW2"/>